<dbReference type="Proteomes" id="UP000324222">
    <property type="component" value="Unassembled WGS sequence"/>
</dbReference>
<proteinExistence type="predicted"/>
<dbReference type="AlphaFoldDB" id="A0A5B7GXJ4"/>
<comment type="caution">
    <text evidence="2">The sequence shown here is derived from an EMBL/GenBank/DDBJ whole genome shotgun (WGS) entry which is preliminary data.</text>
</comment>
<protein>
    <submittedName>
        <fullName evidence="2">Uncharacterized protein</fullName>
    </submittedName>
</protein>
<evidence type="ECO:0000256" key="1">
    <source>
        <dbReference type="SAM" id="MobiDB-lite"/>
    </source>
</evidence>
<organism evidence="2 3">
    <name type="scientific">Portunus trituberculatus</name>
    <name type="common">Swimming crab</name>
    <name type="synonym">Neptunus trituberculatus</name>
    <dbReference type="NCBI Taxonomy" id="210409"/>
    <lineage>
        <taxon>Eukaryota</taxon>
        <taxon>Metazoa</taxon>
        <taxon>Ecdysozoa</taxon>
        <taxon>Arthropoda</taxon>
        <taxon>Crustacea</taxon>
        <taxon>Multicrustacea</taxon>
        <taxon>Malacostraca</taxon>
        <taxon>Eumalacostraca</taxon>
        <taxon>Eucarida</taxon>
        <taxon>Decapoda</taxon>
        <taxon>Pleocyemata</taxon>
        <taxon>Brachyura</taxon>
        <taxon>Eubrachyura</taxon>
        <taxon>Portunoidea</taxon>
        <taxon>Portunidae</taxon>
        <taxon>Portuninae</taxon>
        <taxon>Portunus</taxon>
    </lineage>
</organism>
<evidence type="ECO:0000313" key="3">
    <source>
        <dbReference type="Proteomes" id="UP000324222"/>
    </source>
</evidence>
<evidence type="ECO:0000313" key="2">
    <source>
        <dbReference type="EMBL" id="MPC62296.1"/>
    </source>
</evidence>
<sequence length="67" mass="6597">MVVAVEGGGGGGGDANVLGWSQSVAPGPAPDWPVSSSDMKPSESTSYGALAAGRSDAPPLLTQLQQE</sequence>
<keyword evidence="3" id="KW-1185">Reference proteome</keyword>
<name>A0A5B7GXJ4_PORTR</name>
<dbReference type="EMBL" id="VSRR010019505">
    <property type="protein sequence ID" value="MPC62296.1"/>
    <property type="molecule type" value="Genomic_DNA"/>
</dbReference>
<accession>A0A5B7GXJ4</accession>
<feature type="compositionally biased region" description="Polar residues" evidence="1">
    <location>
        <begin position="34"/>
        <end position="47"/>
    </location>
</feature>
<feature type="compositionally biased region" description="Gly residues" evidence="1">
    <location>
        <begin position="1"/>
        <end position="14"/>
    </location>
</feature>
<feature type="region of interest" description="Disordered" evidence="1">
    <location>
        <begin position="1"/>
        <end position="67"/>
    </location>
</feature>
<gene>
    <name evidence="2" type="ORF">E2C01_056380</name>
</gene>
<reference evidence="2 3" key="1">
    <citation type="submission" date="2019-05" db="EMBL/GenBank/DDBJ databases">
        <title>Another draft genome of Portunus trituberculatus and its Hox gene families provides insights of decapod evolution.</title>
        <authorList>
            <person name="Jeong J.-H."/>
            <person name="Song I."/>
            <person name="Kim S."/>
            <person name="Choi T."/>
            <person name="Kim D."/>
            <person name="Ryu S."/>
            <person name="Kim W."/>
        </authorList>
    </citation>
    <scope>NUCLEOTIDE SEQUENCE [LARGE SCALE GENOMIC DNA]</scope>
    <source>
        <tissue evidence="2">Muscle</tissue>
    </source>
</reference>